<evidence type="ECO:0000313" key="3">
    <source>
        <dbReference type="Proteomes" id="UP000076830"/>
    </source>
</evidence>
<keyword evidence="3" id="KW-1185">Reference proteome</keyword>
<organism evidence="2 3">
    <name type="scientific">Dokdonella koreensis DS-123</name>
    <dbReference type="NCBI Taxonomy" id="1300342"/>
    <lineage>
        <taxon>Bacteria</taxon>
        <taxon>Pseudomonadati</taxon>
        <taxon>Pseudomonadota</taxon>
        <taxon>Gammaproteobacteria</taxon>
        <taxon>Lysobacterales</taxon>
        <taxon>Rhodanobacteraceae</taxon>
        <taxon>Dokdonella</taxon>
    </lineage>
</organism>
<accession>A0A160DT05</accession>
<dbReference type="Proteomes" id="UP000076830">
    <property type="component" value="Chromosome"/>
</dbReference>
<evidence type="ECO:0000259" key="1">
    <source>
        <dbReference type="PROSITE" id="PS50943"/>
    </source>
</evidence>
<dbReference type="PATRIC" id="fig|1300342.3.peg.1007"/>
<gene>
    <name evidence="2" type="ORF">I596_1031</name>
</gene>
<dbReference type="OrthoDB" id="5636356at2"/>
<dbReference type="KEGG" id="dko:I596_1031"/>
<dbReference type="InterPro" id="IPR010982">
    <property type="entry name" value="Lambda_DNA-bd_dom_sf"/>
</dbReference>
<feature type="domain" description="HTH cro/C1-type" evidence="1">
    <location>
        <begin position="41"/>
        <end position="75"/>
    </location>
</feature>
<name>A0A160DT05_9GAMM</name>
<dbReference type="RefSeq" id="WP_067644932.1">
    <property type="nucleotide sequence ID" value="NZ_CP015249.1"/>
</dbReference>
<proteinExistence type="predicted"/>
<dbReference type="PROSITE" id="PS50943">
    <property type="entry name" value="HTH_CROC1"/>
    <property type="match status" value="1"/>
</dbReference>
<evidence type="ECO:0000313" key="2">
    <source>
        <dbReference type="EMBL" id="ANB17061.1"/>
    </source>
</evidence>
<dbReference type="SUPFAM" id="SSF47413">
    <property type="entry name" value="lambda repressor-like DNA-binding domains"/>
    <property type="match status" value="1"/>
</dbReference>
<dbReference type="EMBL" id="CP015249">
    <property type="protein sequence ID" value="ANB17061.1"/>
    <property type="molecule type" value="Genomic_DNA"/>
</dbReference>
<dbReference type="Gene3D" id="1.10.260.40">
    <property type="entry name" value="lambda repressor-like DNA-binding domains"/>
    <property type="match status" value="1"/>
</dbReference>
<dbReference type="AlphaFoldDB" id="A0A160DT05"/>
<dbReference type="GO" id="GO:0003677">
    <property type="term" value="F:DNA binding"/>
    <property type="evidence" value="ECO:0007669"/>
    <property type="project" value="InterPro"/>
</dbReference>
<sequence length="134" mass="15401">MSNEKREFSQRLRAAMRAIGMVERPSVLEREFNANFWGRSVSFQAVSRWMNGKSIPTQDKLQVLAALLRMEPHALRYGERAARRARIHERGLPAWLSTADRQDRAAVEAFMALPPAQRKLARELIISLAKSSRR</sequence>
<dbReference type="InterPro" id="IPR001387">
    <property type="entry name" value="Cro/C1-type_HTH"/>
</dbReference>
<dbReference type="Pfam" id="PF01381">
    <property type="entry name" value="HTH_3"/>
    <property type="match status" value="1"/>
</dbReference>
<protein>
    <submittedName>
        <fullName evidence="2">26 kDa repressor proteinRegulatory protein CI</fullName>
    </submittedName>
</protein>
<dbReference type="STRING" id="1300342.I596_1031"/>
<dbReference type="CDD" id="cd00093">
    <property type="entry name" value="HTH_XRE"/>
    <property type="match status" value="1"/>
</dbReference>
<reference evidence="2 3" key="1">
    <citation type="submission" date="2016-04" db="EMBL/GenBank/DDBJ databases">
        <title>Complete genome sequence of Dokdonella koreensis DS-123T.</title>
        <authorList>
            <person name="Kim J.F."/>
            <person name="Lee H."/>
            <person name="Kwak M.-J."/>
        </authorList>
    </citation>
    <scope>NUCLEOTIDE SEQUENCE [LARGE SCALE GENOMIC DNA]</scope>
    <source>
        <strain evidence="2 3">DS-123</strain>
    </source>
</reference>